<dbReference type="SUPFAM" id="SSF103473">
    <property type="entry name" value="MFS general substrate transporter"/>
    <property type="match status" value="1"/>
</dbReference>
<evidence type="ECO:0000313" key="10">
    <source>
        <dbReference type="Proteomes" id="UP000244893"/>
    </source>
</evidence>
<reference evidence="9 10" key="1">
    <citation type="submission" date="2018-05" db="EMBL/GenBank/DDBJ databases">
        <title>Amnibacterium sp. M8JJ-5, whole genome shotgun sequence.</title>
        <authorList>
            <person name="Tuo L."/>
        </authorList>
    </citation>
    <scope>NUCLEOTIDE SEQUENCE [LARGE SCALE GENOMIC DNA]</scope>
    <source>
        <strain evidence="9 10">M8JJ-5</strain>
    </source>
</reference>
<evidence type="ECO:0000256" key="7">
    <source>
        <dbReference type="SAM" id="Phobius"/>
    </source>
</evidence>
<feature type="transmembrane region" description="Helical" evidence="7">
    <location>
        <begin position="109"/>
        <end position="129"/>
    </location>
</feature>
<protein>
    <recommendedName>
        <fullName evidence="8">Major facilitator superfamily (MFS) profile domain-containing protein</fullName>
    </recommendedName>
</protein>
<name>A0A2V1HTD6_9MICO</name>
<dbReference type="Pfam" id="PF07690">
    <property type="entry name" value="MFS_1"/>
    <property type="match status" value="1"/>
</dbReference>
<keyword evidence="3" id="KW-1003">Cell membrane</keyword>
<feature type="transmembrane region" description="Helical" evidence="7">
    <location>
        <begin position="170"/>
        <end position="189"/>
    </location>
</feature>
<comment type="caution">
    <text evidence="9">The sequence shown here is derived from an EMBL/GenBank/DDBJ whole genome shotgun (WGS) entry which is preliminary data.</text>
</comment>
<dbReference type="InterPro" id="IPR050171">
    <property type="entry name" value="MFS_Transporters"/>
</dbReference>
<dbReference type="Gene3D" id="1.20.1250.20">
    <property type="entry name" value="MFS general substrate transporter like domains"/>
    <property type="match status" value="1"/>
</dbReference>
<dbReference type="InterPro" id="IPR011701">
    <property type="entry name" value="MFS"/>
</dbReference>
<dbReference type="AlphaFoldDB" id="A0A2V1HTD6"/>
<keyword evidence="5 7" id="KW-1133">Transmembrane helix</keyword>
<dbReference type="EMBL" id="QEOP01000002">
    <property type="protein sequence ID" value="PVZ94319.1"/>
    <property type="molecule type" value="Genomic_DNA"/>
</dbReference>
<dbReference type="GO" id="GO:0005886">
    <property type="term" value="C:plasma membrane"/>
    <property type="evidence" value="ECO:0007669"/>
    <property type="project" value="UniProtKB-SubCell"/>
</dbReference>
<feature type="transmembrane region" description="Helical" evidence="7">
    <location>
        <begin position="301"/>
        <end position="328"/>
    </location>
</feature>
<dbReference type="InterPro" id="IPR036259">
    <property type="entry name" value="MFS_trans_sf"/>
</dbReference>
<feature type="transmembrane region" description="Helical" evidence="7">
    <location>
        <begin position="277"/>
        <end position="295"/>
    </location>
</feature>
<comment type="subcellular location">
    <subcellularLocation>
        <location evidence="1">Cell membrane</location>
        <topology evidence="1">Multi-pass membrane protein</topology>
    </subcellularLocation>
</comment>
<evidence type="ECO:0000256" key="1">
    <source>
        <dbReference type="ARBA" id="ARBA00004651"/>
    </source>
</evidence>
<feature type="domain" description="Major facilitator superfamily (MFS) profile" evidence="8">
    <location>
        <begin position="1"/>
        <end position="392"/>
    </location>
</feature>
<evidence type="ECO:0000256" key="3">
    <source>
        <dbReference type="ARBA" id="ARBA00022475"/>
    </source>
</evidence>
<dbReference type="GO" id="GO:0022857">
    <property type="term" value="F:transmembrane transporter activity"/>
    <property type="evidence" value="ECO:0007669"/>
    <property type="project" value="InterPro"/>
</dbReference>
<evidence type="ECO:0000256" key="2">
    <source>
        <dbReference type="ARBA" id="ARBA00022448"/>
    </source>
</evidence>
<gene>
    <name evidence="9" type="ORF">DDQ50_11335</name>
</gene>
<keyword evidence="4 7" id="KW-0812">Transmembrane</keyword>
<keyword evidence="10" id="KW-1185">Reference proteome</keyword>
<feature type="transmembrane region" description="Helical" evidence="7">
    <location>
        <begin position="81"/>
        <end position="103"/>
    </location>
</feature>
<evidence type="ECO:0000256" key="4">
    <source>
        <dbReference type="ARBA" id="ARBA00022692"/>
    </source>
</evidence>
<feature type="transmembrane region" description="Helical" evidence="7">
    <location>
        <begin position="248"/>
        <end position="270"/>
    </location>
</feature>
<dbReference type="InterPro" id="IPR020846">
    <property type="entry name" value="MFS_dom"/>
</dbReference>
<feature type="transmembrane region" description="Helical" evidence="7">
    <location>
        <begin position="141"/>
        <end position="164"/>
    </location>
</feature>
<evidence type="ECO:0000313" key="9">
    <source>
        <dbReference type="EMBL" id="PVZ94319.1"/>
    </source>
</evidence>
<keyword evidence="6 7" id="KW-0472">Membrane</keyword>
<evidence type="ECO:0000256" key="6">
    <source>
        <dbReference type="ARBA" id="ARBA00023136"/>
    </source>
</evidence>
<feature type="transmembrane region" description="Helical" evidence="7">
    <location>
        <begin position="12"/>
        <end position="30"/>
    </location>
</feature>
<dbReference type="OrthoDB" id="3177957at2"/>
<dbReference type="PROSITE" id="PS50850">
    <property type="entry name" value="MFS"/>
    <property type="match status" value="1"/>
</dbReference>
<dbReference type="PANTHER" id="PTHR23517:SF13">
    <property type="entry name" value="MAJOR FACILITATOR SUPERFAMILY MFS_1"/>
    <property type="match status" value="1"/>
</dbReference>
<organism evidence="9 10">
    <name type="scientific">Amnibacterium flavum</name>
    <dbReference type="NCBI Taxonomy" id="2173173"/>
    <lineage>
        <taxon>Bacteria</taxon>
        <taxon>Bacillati</taxon>
        <taxon>Actinomycetota</taxon>
        <taxon>Actinomycetes</taxon>
        <taxon>Micrococcales</taxon>
        <taxon>Microbacteriaceae</taxon>
        <taxon>Amnibacterium</taxon>
    </lineage>
</organism>
<dbReference type="Proteomes" id="UP000244893">
    <property type="component" value="Unassembled WGS sequence"/>
</dbReference>
<dbReference type="PROSITE" id="PS00216">
    <property type="entry name" value="SUGAR_TRANSPORT_1"/>
    <property type="match status" value="1"/>
</dbReference>
<proteinExistence type="predicted"/>
<sequence length="404" mass="41905">MVRSSARPLSGSAAFWVSASVVAICLWGSASPSMVFPLYLEQWHLDPEEIETVFAAYPFTVAFLMLILGGLSDRLGRRRTMLIGLSSLAVGSLVFALAPALPFLYVGRLFQAIGTATALSAATAALVEFEPQRRAARVSRVTILATATGLVIASLIAGALIEYAPLPLHLTFWLGFALAIGIAFLVLRLPDHPEARVRKADSASSRPRLPRKAIATGASALIAAYAMGALVLSLGADIARDLLGTDDAFLAGAVIALFSLAIGAGGLTLGHFPVHRLAVLGTVAAVVSLGVLLIASTQRDLLLFSVSSLLAGAAFAAFLSTALGVVVAETPPEAKAVTMSRLYATGYAVQGVLALALGAIADISLPAAITSWIVLLAVIGSVASFLVWRRTRPARPARESISAG</sequence>
<feature type="transmembrane region" description="Helical" evidence="7">
    <location>
        <begin position="340"/>
        <end position="361"/>
    </location>
</feature>
<accession>A0A2V1HTD6</accession>
<keyword evidence="2" id="KW-0813">Transport</keyword>
<dbReference type="PANTHER" id="PTHR23517">
    <property type="entry name" value="RESISTANCE PROTEIN MDTM, PUTATIVE-RELATED-RELATED"/>
    <property type="match status" value="1"/>
</dbReference>
<feature type="transmembrane region" description="Helical" evidence="7">
    <location>
        <begin position="213"/>
        <end position="236"/>
    </location>
</feature>
<evidence type="ECO:0000256" key="5">
    <source>
        <dbReference type="ARBA" id="ARBA00022989"/>
    </source>
</evidence>
<evidence type="ECO:0000259" key="8">
    <source>
        <dbReference type="PROSITE" id="PS50850"/>
    </source>
</evidence>
<feature type="transmembrane region" description="Helical" evidence="7">
    <location>
        <begin position="367"/>
        <end position="388"/>
    </location>
</feature>
<dbReference type="InterPro" id="IPR005829">
    <property type="entry name" value="Sugar_transporter_CS"/>
</dbReference>
<feature type="transmembrane region" description="Helical" evidence="7">
    <location>
        <begin position="50"/>
        <end position="69"/>
    </location>
</feature>